<dbReference type="InterPro" id="IPR042321">
    <property type="entry name" value="Ima1"/>
</dbReference>
<dbReference type="GO" id="GO:0044732">
    <property type="term" value="C:mitotic spindle pole body"/>
    <property type="evidence" value="ECO:0007669"/>
    <property type="project" value="TreeGrafter"/>
</dbReference>
<dbReference type="InterPro" id="IPR018617">
    <property type="entry name" value="Ima1_N"/>
</dbReference>
<feature type="domain" description="Ima1 N-terminal" evidence="8">
    <location>
        <begin position="10"/>
        <end position="139"/>
    </location>
</feature>
<dbReference type="GO" id="GO:0034992">
    <property type="term" value="C:microtubule organizing center attachment site"/>
    <property type="evidence" value="ECO:0007669"/>
    <property type="project" value="TreeGrafter"/>
</dbReference>
<evidence type="ECO:0000313" key="9">
    <source>
        <dbReference type="EMBL" id="KAH7320819.1"/>
    </source>
</evidence>
<feature type="transmembrane region" description="Helical" evidence="7">
    <location>
        <begin position="277"/>
        <end position="296"/>
    </location>
</feature>
<reference evidence="9" key="1">
    <citation type="journal article" date="2021" name="Nat. Commun.">
        <title>Genetic determinants of endophytism in the Arabidopsis root mycobiome.</title>
        <authorList>
            <person name="Mesny F."/>
            <person name="Miyauchi S."/>
            <person name="Thiergart T."/>
            <person name="Pickel B."/>
            <person name="Atanasova L."/>
            <person name="Karlsson M."/>
            <person name="Huettel B."/>
            <person name="Barry K.W."/>
            <person name="Haridas S."/>
            <person name="Chen C."/>
            <person name="Bauer D."/>
            <person name="Andreopoulos W."/>
            <person name="Pangilinan J."/>
            <person name="LaButti K."/>
            <person name="Riley R."/>
            <person name="Lipzen A."/>
            <person name="Clum A."/>
            <person name="Drula E."/>
            <person name="Henrissat B."/>
            <person name="Kohler A."/>
            <person name="Grigoriev I.V."/>
            <person name="Martin F.M."/>
            <person name="Hacquard S."/>
        </authorList>
    </citation>
    <scope>NUCLEOTIDE SEQUENCE</scope>
    <source>
        <strain evidence="9">MPI-CAGE-CH-0235</strain>
    </source>
</reference>
<keyword evidence="3 7" id="KW-1133">Transmembrane helix</keyword>
<accession>A0A8K0SXW5</accession>
<dbReference type="GO" id="GO:0034506">
    <property type="term" value="C:chromosome, centromeric core domain"/>
    <property type="evidence" value="ECO:0007669"/>
    <property type="project" value="TreeGrafter"/>
</dbReference>
<name>A0A8K0SXW5_9HYPO</name>
<comment type="caution">
    <text evidence="9">The sequence shown here is derived from an EMBL/GenBank/DDBJ whole genome shotgun (WGS) entry which is preliminary data.</text>
</comment>
<evidence type="ECO:0000256" key="2">
    <source>
        <dbReference type="ARBA" id="ARBA00022692"/>
    </source>
</evidence>
<feature type="region of interest" description="Disordered" evidence="6">
    <location>
        <begin position="341"/>
        <end position="409"/>
    </location>
</feature>
<organism evidence="9 10">
    <name type="scientific">Stachybotrys elegans</name>
    <dbReference type="NCBI Taxonomy" id="80388"/>
    <lineage>
        <taxon>Eukaryota</taxon>
        <taxon>Fungi</taxon>
        <taxon>Dikarya</taxon>
        <taxon>Ascomycota</taxon>
        <taxon>Pezizomycotina</taxon>
        <taxon>Sordariomycetes</taxon>
        <taxon>Hypocreomycetidae</taxon>
        <taxon>Hypocreales</taxon>
        <taxon>Stachybotryaceae</taxon>
        <taxon>Stachybotrys</taxon>
    </lineage>
</organism>
<proteinExistence type="predicted"/>
<keyword evidence="4 7" id="KW-0472">Membrane</keyword>
<sequence length="688" mass="75372">MAWLRSSGFLTCFYCGQRSQIKYNGATREFLCRSCDAVNYLDENGEITDPPVASEREDAPIPRYASAAVPSSADPEPTDDIFCATCLKNQRLFAASLAQYLPDDPSHPDYPELEKNYYRYRKSLEARYPQVCEMCAAKVDGRIRKAGYMAKTDHLRRMVERTRGRKPTRRVTLMDWASRVGCWLWWTGLGLQMLWHFISVVGLLEDGPDSPDGMRDPDNEEQSTKSLEMLQKSLGYMPSADAAIQWSVTAAVLSIWWNPHFVQVNRGFTRHLLGLTQWYSFQGLIVFFRLVFRVAMGTKTEGQSANSMLGAHALMAGLMTLIYVIAGRSIKVDTTPLFAQNETSVSPKQSKSMTRPGTDDADSLLDQLNGLGTRPSVTQSPTAVRGKHSFASPTQPRPAPPNTGLNRQAQLGSMNLGNSMAAAQSFSYSDEMDWSPTPAHPPALSSFSASAATGSSFGSRVEQPRTGGAFWAKVPPAPANPAQRLRNPPKPPPVVEKPPKEENVFFTPRQKTRHEAQADDMVSFKQPSFFAPEQGSEEANSLADLLSQSFSIREDEEPAVGPQKTTAAAGAPTPMTARAITLAVLLMLWLLVCFVPVPYSAETRIAIMGLSGTIAIQITGDTSHNTRQNGSPPGLEAYAASAVAAAELATICWVGWEGWKGEIDVRMYGVGVLATMLGHQVWNTARSG</sequence>
<dbReference type="PANTHER" id="PTHR28538">
    <property type="entry name" value="INTEGRAL INNER NUCLEAR MEMBRANE PROTEIN IMA1"/>
    <property type="match status" value="1"/>
</dbReference>
<dbReference type="GO" id="GO:0071765">
    <property type="term" value="P:nuclear inner membrane organization"/>
    <property type="evidence" value="ECO:0007669"/>
    <property type="project" value="InterPro"/>
</dbReference>
<evidence type="ECO:0000256" key="3">
    <source>
        <dbReference type="ARBA" id="ARBA00022989"/>
    </source>
</evidence>
<comment type="subcellular location">
    <subcellularLocation>
        <location evidence="1">Nucleus inner membrane</location>
        <topology evidence="1">Multi-pass membrane protein</topology>
    </subcellularLocation>
</comment>
<evidence type="ECO:0000256" key="5">
    <source>
        <dbReference type="ARBA" id="ARBA00023242"/>
    </source>
</evidence>
<feature type="transmembrane region" description="Helical" evidence="7">
    <location>
        <begin position="183"/>
        <end position="204"/>
    </location>
</feature>
<keyword evidence="2 7" id="KW-0812">Transmembrane</keyword>
<dbReference type="GO" id="GO:0005637">
    <property type="term" value="C:nuclear inner membrane"/>
    <property type="evidence" value="ECO:0007669"/>
    <property type="project" value="UniProtKB-SubCell"/>
</dbReference>
<dbReference type="Proteomes" id="UP000813444">
    <property type="component" value="Unassembled WGS sequence"/>
</dbReference>
<dbReference type="PANTHER" id="PTHR28538:SF1">
    <property type="entry name" value="INTEGRAL INNER NUCLEAR MEMBRANE PROTEIN IMA1"/>
    <property type="match status" value="1"/>
</dbReference>
<feature type="transmembrane region" description="Helical" evidence="7">
    <location>
        <begin position="234"/>
        <end position="257"/>
    </location>
</feature>
<dbReference type="Pfam" id="PF09779">
    <property type="entry name" value="Ima1_N"/>
    <property type="match status" value="1"/>
</dbReference>
<protein>
    <submittedName>
        <fullName evidence="9">Ima1 N-terminal domain-containing protein</fullName>
    </submittedName>
</protein>
<gene>
    <name evidence="9" type="ORF">B0I35DRAFT_407856</name>
</gene>
<evidence type="ECO:0000313" key="10">
    <source>
        <dbReference type="Proteomes" id="UP000813444"/>
    </source>
</evidence>
<feature type="compositionally biased region" description="Low complexity" evidence="6">
    <location>
        <begin position="445"/>
        <end position="459"/>
    </location>
</feature>
<feature type="compositionally biased region" description="Polar residues" evidence="6">
    <location>
        <begin position="341"/>
        <end position="355"/>
    </location>
</feature>
<evidence type="ECO:0000256" key="7">
    <source>
        <dbReference type="SAM" id="Phobius"/>
    </source>
</evidence>
<dbReference type="EMBL" id="JAGPNK010000005">
    <property type="protein sequence ID" value="KAH7320819.1"/>
    <property type="molecule type" value="Genomic_DNA"/>
</dbReference>
<keyword evidence="5" id="KW-0539">Nucleus</keyword>
<feature type="transmembrane region" description="Helical" evidence="7">
    <location>
        <begin position="308"/>
        <end position="326"/>
    </location>
</feature>
<feature type="transmembrane region" description="Helical" evidence="7">
    <location>
        <begin position="579"/>
        <end position="599"/>
    </location>
</feature>
<evidence type="ECO:0000256" key="1">
    <source>
        <dbReference type="ARBA" id="ARBA00004473"/>
    </source>
</evidence>
<evidence type="ECO:0000256" key="6">
    <source>
        <dbReference type="SAM" id="MobiDB-lite"/>
    </source>
</evidence>
<evidence type="ECO:0000259" key="8">
    <source>
        <dbReference type="Pfam" id="PF09779"/>
    </source>
</evidence>
<dbReference type="OrthoDB" id="5966927at2759"/>
<evidence type="ECO:0000256" key="4">
    <source>
        <dbReference type="ARBA" id="ARBA00023136"/>
    </source>
</evidence>
<feature type="region of interest" description="Disordered" evidence="6">
    <location>
        <begin position="430"/>
        <end position="518"/>
    </location>
</feature>
<keyword evidence="10" id="KW-1185">Reference proteome</keyword>
<dbReference type="AlphaFoldDB" id="A0A8K0SXW5"/>